<feature type="region of interest" description="Disordered" evidence="3">
    <location>
        <begin position="1"/>
        <end position="32"/>
    </location>
</feature>
<dbReference type="SUPFAM" id="SSF56300">
    <property type="entry name" value="Metallo-dependent phosphatases"/>
    <property type="match status" value="1"/>
</dbReference>
<accession>H5X5H4</accession>
<evidence type="ECO:0000256" key="2">
    <source>
        <dbReference type="RuleBase" id="RU362119"/>
    </source>
</evidence>
<feature type="domain" description="Calcineurin-like phosphoesterase" evidence="4">
    <location>
        <begin position="80"/>
        <end position="301"/>
    </location>
</feature>
<dbReference type="GO" id="GO:0016787">
    <property type="term" value="F:hydrolase activity"/>
    <property type="evidence" value="ECO:0007669"/>
    <property type="project" value="UniProtKB-KW"/>
</dbReference>
<evidence type="ECO:0000313" key="7">
    <source>
        <dbReference type="Proteomes" id="UP000004926"/>
    </source>
</evidence>
<dbReference type="InterPro" id="IPR029052">
    <property type="entry name" value="Metallo-depent_PP-like"/>
</dbReference>
<proteinExistence type="inferred from homology"/>
<comment type="similarity">
    <text evidence="2">Belongs to the 5'-nucleotidase family.</text>
</comment>
<dbReference type="HOGENOM" id="CLU_005854_7_5_11"/>
<dbReference type="Gene3D" id="3.90.780.10">
    <property type="entry name" value="5'-Nucleotidase, C-terminal domain"/>
    <property type="match status" value="1"/>
</dbReference>
<dbReference type="PANTHER" id="PTHR11575">
    <property type="entry name" value="5'-NUCLEOTIDASE-RELATED"/>
    <property type="match status" value="1"/>
</dbReference>
<dbReference type="eggNOG" id="COG0737">
    <property type="taxonomic scope" value="Bacteria"/>
</dbReference>
<dbReference type="InterPro" id="IPR004843">
    <property type="entry name" value="Calcineurin-like_PHP"/>
</dbReference>
<dbReference type="Gene3D" id="3.60.21.10">
    <property type="match status" value="1"/>
</dbReference>
<evidence type="ECO:0000259" key="5">
    <source>
        <dbReference type="Pfam" id="PF02872"/>
    </source>
</evidence>
<dbReference type="Pfam" id="PF00149">
    <property type="entry name" value="Metallophos"/>
    <property type="match status" value="1"/>
</dbReference>
<gene>
    <name evidence="6" type="ORF">SacmaDRAFT_1777</name>
</gene>
<evidence type="ECO:0000256" key="3">
    <source>
        <dbReference type="SAM" id="MobiDB-lite"/>
    </source>
</evidence>
<name>H5X5H4_9PSEU</name>
<dbReference type="Proteomes" id="UP000004926">
    <property type="component" value="Chromosome"/>
</dbReference>
<organism evidence="6 7">
    <name type="scientific">Saccharomonospora marina XMU15</name>
    <dbReference type="NCBI Taxonomy" id="882083"/>
    <lineage>
        <taxon>Bacteria</taxon>
        <taxon>Bacillati</taxon>
        <taxon>Actinomycetota</taxon>
        <taxon>Actinomycetes</taxon>
        <taxon>Pseudonocardiales</taxon>
        <taxon>Pseudonocardiaceae</taxon>
        <taxon>Saccharomonospora</taxon>
    </lineage>
</organism>
<dbReference type="GO" id="GO:0009166">
    <property type="term" value="P:nucleotide catabolic process"/>
    <property type="evidence" value="ECO:0007669"/>
    <property type="project" value="InterPro"/>
</dbReference>
<keyword evidence="1" id="KW-0732">Signal</keyword>
<dbReference type="EMBL" id="CM001439">
    <property type="protein sequence ID" value="EHR50046.1"/>
    <property type="molecule type" value="Genomic_DNA"/>
</dbReference>
<dbReference type="Pfam" id="PF02872">
    <property type="entry name" value="5_nucleotid_C"/>
    <property type="match status" value="1"/>
</dbReference>
<dbReference type="InterPro" id="IPR008334">
    <property type="entry name" value="5'-Nucleotdase_C"/>
</dbReference>
<dbReference type="InterPro" id="IPR006179">
    <property type="entry name" value="5_nucleotidase/apyrase"/>
</dbReference>
<dbReference type="SUPFAM" id="SSF55816">
    <property type="entry name" value="5'-nucleotidase (syn. UDP-sugar hydrolase), C-terminal domain"/>
    <property type="match status" value="1"/>
</dbReference>
<evidence type="ECO:0000256" key="1">
    <source>
        <dbReference type="ARBA" id="ARBA00022729"/>
    </source>
</evidence>
<dbReference type="GO" id="GO:0000166">
    <property type="term" value="F:nucleotide binding"/>
    <property type="evidence" value="ECO:0007669"/>
    <property type="project" value="UniProtKB-KW"/>
</dbReference>
<dbReference type="PROSITE" id="PS51318">
    <property type="entry name" value="TAT"/>
    <property type="match status" value="1"/>
</dbReference>
<feature type="region of interest" description="Disordered" evidence="3">
    <location>
        <begin position="567"/>
        <end position="590"/>
    </location>
</feature>
<sequence>MRHQHDSNDPTGRAPTADGEPGDGHGSPMGRRGLLKALGAAGLAVGLGPVVAAHAGEGPAARQAMSRSRAVASGAASHLTILQTADFHGQLETHDEFFWENDRPVFRRTGGFARIKSLVDQVRAENPGGTVLADCGDCFQGSGYAALSRGEVMAPIMREMGYDLVLPGNWEVVYGKDQLLKVINDYGSPVICTNMFHDENGQPGDFLFRPHHVLEVAGTRIGVIGFNEPRVPVRQDPEYSVGMKFTFPEYNAAEHIRMLREGEGCALVLAMTHMGIAQQVGLASHDYMAGVDYILGADTHERIRNPIQGEQCRVTEPGAFGSFVGRLDVVVENGKVREQGYELMEVAQRRYTEEPRMRATVSRSAGPYAARLEKVIGHTRTPLMRYYILETPMDNMITDAMFEKARPDVALSNGFRFCPPLVPGPSGLARITEDYLWSMLPVNAGAQSADVQGSLLRPWLEKELNNVFASDPTERFGGWVVRMRGMEVNFTAGKPFGERVNSIKIGGEPVDPDRMYRVVACERGGDPSDVLCRIKGVRNKTTLGFTLHDAVREYLRIHSPISPRLEGRVTATDLPPTSLGQFPGTDYEFR</sequence>
<feature type="domain" description="5'-Nucleotidase C-terminal" evidence="5">
    <location>
        <begin position="375"/>
        <end position="519"/>
    </location>
</feature>
<dbReference type="STRING" id="882083.SacmaDRAFT_1777"/>
<dbReference type="InterPro" id="IPR036907">
    <property type="entry name" value="5'-Nucleotdase_C_sf"/>
</dbReference>
<dbReference type="PRINTS" id="PR01607">
    <property type="entry name" value="APYRASEFAMLY"/>
</dbReference>
<keyword evidence="2 6" id="KW-0378">Hydrolase</keyword>
<dbReference type="AlphaFoldDB" id="H5X5H4"/>
<dbReference type="PANTHER" id="PTHR11575:SF24">
    <property type="entry name" value="5'-NUCLEOTIDASE"/>
    <property type="match status" value="1"/>
</dbReference>
<evidence type="ECO:0000313" key="6">
    <source>
        <dbReference type="EMBL" id="EHR50046.1"/>
    </source>
</evidence>
<keyword evidence="7" id="KW-1185">Reference proteome</keyword>
<evidence type="ECO:0000259" key="4">
    <source>
        <dbReference type="Pfam" id="PF00149"/>
    </source>
</evidence>
<dbReference type="InterPro" id="IPR006311">
    <property type="entry name" value="TAT_signal"/>
</dbReference>
<keyword evidence="2" id="KW-0547">Nucleotide-binding</keyword>
<reference evidence="6 7" key="1">
    <citation type="journal article" date="2012" name="Stand. Genomic Sci.">
        <title>Genome sequence of the ocean sediment bacterium Saccharomonospora marina type strain (XMU15(T)).</title>
        <authorList>
            <person name="Klenk H.P."/>
            <person name="Lu M."/>
            <person name="Lucas S."/>
            <person name="Lapidus A."/>
            <person name="Copeland A."/>
            <person name="Pitluck S."/>
            <person name="Goodwin L.A."/>
            <person name="Han C."/>
            <person name="Tapia R."/>
            <person name="Brambilla E.M."/>
            <person name="Potter G."/>
            <person name="Land M."/>
            <person name="Ivanova N."/>
            <person name="Rohde M."/>
            <person name="Goker M."/>
            <person name="Detter J.C."/>
            <person name="Li W.J."/>
            <person name="Kyrpides N.C."/>
            <person name="Woyke T."/>
        </authorList>
    </citation>
    <scope>NUCLEOTIDE SEQUENCE [LARGE SCALE GENOMIC DNA]</scope>
    <source>
        <strain evidence="6 7">XMU15</strain>
    </source>
</reference>
<protein>
    <submittedName>
        <fullName evidence="6">5'-nucleotidase/2',3'-cyclic phosphodiesterase-like hydrolase</fullName>
    </submittedName>
</protein>
<dbReference type="GO" id="GO:0030288">
    <property type="term" value="C:outer membrane-bounded periplasmic space"/>
    <property type="evidence" value="ECO:0007669"/>
    <property type="project" value="TreeGrafter"/>
</dbReference>